<reference evidence="3" key="1">
    <citation type="journal article" date="2020" name="bioRxiv">
        <title>Comparative genomics of Chlamydomonas.</title>
        <authorList>
            <person name="Craig R.J."/>
            <person name="Hasan A.R."/>
            <person name="Ness R.W."/>
            <person name="Keightley P.D."/>
        </authorList>
    </citation>
    <scope>NUCLEOTIDE SEQUENCE</scope>
    <source>
        <strain evidence="3">CCAP 11/173</strain>
    </source>
</reference>
<feature type="compositionally biased region" description="Low complexity" evidence="1">
    <location>
        <begin position="3512"/>
        <end position="3539"/>
    </location>
</feature>
<feature type="region of interest" description="Disordered" evidence="1">
    <location>
        <begin position="2431"/>
        <end position="2455"/>
    </location>
</feature>
<feature type="region of interest" description="Disordered" evidence="1">
    <location>
        <begin position="2637"/>
        <end position="2660"/>
    </location>
</feature>
<keyword evidence="4" id="KW-1185">Reference proteome</keyword>
<dbReference type="InterPro" id="IPR029787">
    <property type="entry name" value="Nucleotide_cyclase"/>
</dbReference>
<feature type="compositionally biased region" description="Low complexity" evidence="1">
    <location>
        <begin position="3271"/>
        <end position="3289"/>
    </location>
</feature>
<feature type="compositionally biased region" description="Low complexity" evidence="1">
    <location>
        <begin position="1440"/>
        <end position="1454"/>
    </location>
</feature>
<feature type="compositionally biased region" description="Gly residues" evidence="1">
    <location>
        <begin position="2891"/>
        <end position="2905"/>
    </location>
</feature>
<comment type="caution">
    <text evidence="3">The sequence shown here is derived from an EMBL/GenBank/DDBJ whole genome shotgun (WGS) entry which is preliminary data.</text>
</comment>
<feature type="compositionally biased region" description="Low complexity" evidence="1">
    <location>
        <begin position="918"/>
        <end position="931"/>
    </location>
</feature>
<name>A0A835VZH2_9CHLO</name>
<protein>
    <recommendedName>
        <fullName evidence="5">Guanylate cyclase domain-containing protein</fullName>
    </recommendedName>
</protein>
<feature type="region of interest" description="Disordered" evidence="1">
    <location>
        <begin position="1691"/>
        <end position="1758"/>
    </location>
</feature>
<feature type="region of interest" description="Disordered" evidence="1">
    <location>
        <begin position="2986"/>
        <end position="3032"/>
    </location>
</feature>
<feature type="compositionally biased region" description="Gly residues" evidence="1">
    <location>
        <begin position="3021"/>
        <end position="3031"/>
    </location>
</feature>
<feature type="compositionally biased region" description="Basic residues" evidence="1">
    <location>
        <begin position="3481"/>
        <end position="3490"/>
    </location>
</feature>
<evidence type="ECO:0008006" key="5">
    <source>
        <dbReference type="Google" id="ProtNLM"/>
    </source>
</evidence>
<evidence type="ECO:0000313" key="4">
    <source>
        <dbReference type="Proteomes" id="UP000613740"/>
    </source>
</evidence>
<keyword evidence="2" id="KW-0732">Signal</keyword>
<evidence type="ECO:0000256" key="2">
    <source>
        <dbReference type="SAM" id="SignalP"/>
    </source>
</evidence>
<feature type="compositionally biased region" description="Low complexity" evidence="1">
    <location>
        <begin position="1723"/>
        <end position="1743"/>
    </location>
</feature>
<organism evidence="3 4">
    <name type="scientific">Chlamydomonas schloesseri</name>
    <dbReference type="NCBI Taxonomy" id="2026947"/>
    <lineage>
        <taxon>Eukaryota</taxon>
        <taxon>Viridiplantae</taxon>
        <taxon>Chlorophyta</taxon>
        <taxon>core chlorophytes</taxon>
        <taxon>Chlorophyceae</taxon>
        <taxon>CS clade</taxon>
        <taxon>Chlamydomonadales</taxon>
        <taxon>Chlamydomonadaceae</taxon>
        <taxon>Chlamydomonas</taxon>
    </lineage>
</organism>
<feature type="region of interest" description="Disordered" evidence="1">
    <location>
        <begin position="1862"/>
        <end position="1934"/>
    </location>
</feature>
<feature type="region of interest" description="Disordered" evidence="1">
    <location>
        <begin position="905"/>
        <end position="932"/>
    </location>
</feature>
<gene>
    <name evidence="3" type="ORF">HYH02_013371</name>
</gene>
<feature type="region of interest" description="Disordered" evidence="1">
    <location>
        <begin position="1391"/>
        <end position="1456"/>
    </location>
</feature>
<feature type="chain" id="PRO_5032758197" description="Guanylate cyclase domain-containing protein" evidence="2">
    <location>
        <begin position="25"/>
        <end position="3835"/>
    </location>
</feature>
<accession>A0A835VZH2</accession>
<feature type="region of interest" description="Disordered" evidence="1">
    <location>
        <begin position="3051"/>
        <end position="3136"/>
    </location>
</feature>
<dbReference type="SUPFAM" id="SSF55073">
    <property type="entry name" value="Nucleotide cyclase"/>
    <property type="match status" value="1"/>
</dbReference>
<proteinExistence type="predicted"/>
<dbReference type="Gene3D" id="3.40.190.10">
    <property type="entry name" value="Periplasmic binding protein-like II"/>
    <property type="match status" value="1"/>
</dbReference>
<feature type="compositionally biased region" description="Polar residues" evidence="1">
    <location>
        <begin position="1749"/>
        <end position="1758"/>
    </location>
</feature>
<feature type="compositionally biased region" description="Low complexity" evidence="1">
    <location>
        <begin position="1877"/>
        <end position="1893"/>
    </location>
</feature>
<feature type="compositionally biased region" description="Low complexity" evidence="1">
    <location>
        <begin position="864"/>
        <end position="878"/>
    </location>
</feature>
<feature type="region of interest" description="Disordered" evidence="1">
    <location>
        <begin position="620"/>
        <end position="647"/>
    </location>
</feature>
<feature type="region of interest" description="Disordered" evidence="1">
    <location>
        <begin position="264"/>
        <end position="284"/>
    </location>
</feature>
<feature type="region of interest" description="Disordered" evidence="1">
    <location>
        <begin position="1633"/>
        <end position="1673"/>
    </location>
</feature>
<feature type="region of interest" description="Disordered" evidence="1">
    <location>
        <begin position="497"/>
        <end position="519"/>
    </location>
</feature>
<feature type="compositionally biased region" description="Low complexity" evidence="1">
    <location>
        <begin position="2637"/>
        <end position="2649"/>
    </location>
</feature>
<feature type="region of interest" description="Disordered" evidence="1">
    <location>
        <begin position="3741"/>
        <end position="3772"/>
    </location>
</feature>
<feature type="region of interest" description="Disordered" evidence="1">
    <location>
        <begin position="2867"/>
        <end position="2959"/>
    </location>
</feature>
<feature type="region of interest" description="Disordered" evidence="1">
    <location>
        <begin position="3383"/>
        <end position="3606"/>
    </location>
</feature>
<feature type="compositionally biased region" description="Low complexity" evidence="1">
    <location>
        <begin position="3588"/>
        <end position="3606"/>
    </location>
</feature>
<feature type="compositionally biased region" description="Polar residues" evidence="1">
    <location>
        <begin position="136"/>
        <end position="145"/>
    </location>
</feature>
<feature type="region of interest" description="Disordered" evidence="1">
    <location>
        <begin position="306"/>
        <end position="327"/>
    </location>
</feature>
<feature type="region of interest" description="Disordered" evidence="1">
    <location>
        <begin position="132"/>
        <end position="162"/>
    </location>
</feature>
<dbReference type="Gene3D" id="3.30.70.1230">
    <property type="entry name" value="Nucleotide cyclase"/>
    <property type="match status" value="3"/>
</dbReference>
<feature type="compositionally biased region" description="Basic and acidic residues" evidence="1">
    <location>
        <begin position="2877"/>
        <end position="2887"/>
    </location>
</feature>
<evidence type="ECO:0000313" key="3">
    <source>
        <dbReference type="EMBL" id="KAG2431384.1"/>
    </source>
</evidence>
<evidence type="ECO:0000256" key="1">
    <source>
        <dbReference type="SAM" id="MobiDB-lite"/>
    </source>
</evidence>
<dbReference type="Proteomes" id="UP000613740">
    <property type="component" value="Unassembled WGS sequence"/>
</dbReference>
<feature type="region of interest" description="Disordered" evidence="1">
    <location>
        <begin position="3255"/>
        <end position="3294"/>
    </location>
</feature>
<sequence>MIKAVLLLLGALLSVLVKLPSVTARFDSAAAAVLRAACISRLNEYRCGHATLNTSAVERLFEFCTSEPGPLDQAIEVAGFASPLLAFAAEQLNAATNRAGAAGSSRGPQGAAADSAAAAAASRILQLELPPAAVTSPGTSPSAAGSTPGAGPLAAALQQSGPAPWDLRPEADAWLTNAARLGEAAARRLAADVGRAVAAAAPPGQDPLSWYGIDASWRMMMSYYNGGGPYAVPLGAGGPLLLAYRPALLRQLLLEPAVLPAPADTADATSAAGGGQQQQQQQQLVPATWPELVALARQLHGRNASLPAVAGGGGGGASSSSPSPSHGRIHGVCLDVRPGCAAHAYVAAIWASLAVRGDGASTATSGGSSSSSSGVRARGAASAWPFDAVHVPQPHQPLVFDPATMEPQLDSPALAEALATWAVLAALSPPYHKTSGDGAAAAAAAGEGGACGGSATSHAALDVLHPAFVEGRCAVTIATPAAVKALVAWPPAAASAANGTSGGSDSSSSSSSSSSGLLVGSDGDGDVGVAMLPGSAWVADPAGGGRMAACGVHALSATGTQAAAALCPQAEVAQLSVFAAGLVGAATAAATAQVTDRPAAAVAAALAVPGALTLDEAATAPLSPAAPPSTAPATAEDPNAIHGSGGRNGTTISLRTALINRAPFVGLGGGPVAIVSARAAPGRQAAALQLLATTLAGPDAGWRALQSPQVPLFPVRAAHLSGAAAPGSGSAAAAVSRALLAVVKASLNHPNAVPPLTLPGAEQIMAVLRWAADNMTATATSLLSLPGLADTGAARGYRLRQANAAAVGSANSSSSSSGLIATAPVGFTAAQIAAIRVAARAAASEAQAAVLQLLWAPPPGSSGSGSTTNSRTGNRSPTGSSNASGAAPVGLRLVVAPPTVPGLWVFNNTQRGEGGSSNGSSNGSSSSSSSSARAGGVFRVTLASLARAYTFSLSMDQLTDPRNRRTSAAEAKPVANGVMFMQVGVPITCLASLLLGLLVWYNTRDARGKAYYAADAPAVSPDTTLLITDVQDSTVLWESLPAHVMDRAMHVHHLTLRKFLFSYSGYEASTEGDSFILGFPTATSALRYALTTQQALLLADWPEELLVAEGCAAVWAAPAVAAAAASVAAANGAAGVAAGAAAAHTATATSSALPSSGGGSTMAAGGAAGGAAAVVAALRPDGGGGGSSGFPLLTPLARRVFGPGSPTIGARSFASRAGGGAGSPMLLQHHTHPLFGGTLSTASMATSMGGGGGGGGAGTVSEASGLLADGPSTGLAQGMTATHVTFCDSLLSGPLETVTVSTQLVARGVERSGGGGVTAGPAAVATAASGEARRSLQGMLSAALAALGGGRPGEARLPAPVLAGAGAPAVAGSSARLAASAAAEPGLAGRSMTVGGCPPRTAQPSISYQPGPRATLSAAAAAHQHQHQHQHGLAGGSTSGGPAAAAGGPRGSAPLQLVTLGSGARTPCRLGSPRLPTYPAATSAATSLALSPRAATEGSHMLAQVQPWATGGASPRSPRLAGVPLAFGHEGLLCPVLPQGAAAALREQPLVAPPGASAEGGAVAGQQASCTRAAAGDGTRAVHATVKSGGGEVAAAGPGTGGLLALLLRARTAEVGGAAGCAAGAGARAGGREAHHHCAATESPPPPTAQMQKPPVSRAVVTPAAPHAPSASAPACGAVLCSSAGSRATSTAEGCSGSLTEGGGPAEPCAPVGSSSPRSRTIPPLSRRQPPSPQRAALRQAAQGGSEPRGTSCSGSGGTADNRTTACCTPLASGVLDGASTAGATATTAAGASHGLGEGLLSSLLLTSAPSYQNTATASRMCSGAAGACCAGSPATPRAHQPRSQLQVLLLPGCGAVATGYESAAGSSPLPPPSPPSHAGGAAGTAAASARGGQQLQAAEPPVSDRPGTVQSAMHDHHPHLPHHDVPPPHGAAQHAVKAWDTAMQCAVSEVEHPLMLEVPRSMEGEDAAARPALTTYEQHKAGQQPQVLPTLQVRIPAVAGGASALAGSSLGGAAACGIGMAALEAAAASEAPSATGAGMASKSLAGEEVDDESTLGTPGASSTIATVAAAAMLGDAAGGGGGGSSTEAALPLHAVQAAQWTVAAAGVPGASLVFKGLRVRMGLHAGVSSASEMSYNRAAARVMYCGPVLRAAKAVSDCAHGGQVVLSASAFRGLSHWVLNGEDGTAAWYSGQHLLQDELPPMDLYLLLSRALLPRAALLPHTLRAKLPPLHPPACDALTGPVAVAALSLVPCGADALAAELAASVAALEGDGGGAGEGGWGLGQSPAVKAAVARCVSAFEGLAVQLMRLLGGALYEAEGGSLVAGFASARRAVLWLLHTQALMHAVPWEAAVLRAAGLTETRTFPLLGSSGPAAAAGAGRGHVPAGSLHSPAVCGVSEDEPPGLVPMGGTSTAVNAGGMSNGVGTDAAAVTTTTAPGGRGSPRKQHGGGGGSDYPQLVTMAAPRVKGAVELAVMPAELQRNTGRLQLPPRLRQRIRKILATARPGQVLATALVEGAFAVESHTASYMLLPSRSRSTPTAASITAAALAARTPSGGSAVAAAAPACGGGSATASGPMPLQPGSARQWSESNTPIAAVLEHAAHAAPGPVPITPLPASLVEIEEVADDDEAACQSSELGAGAAPGQGLQLSPRPRRAAGAAAAAADGGDAAGCSAAGCSASGCKKPSSSAWQPILELWRNGGASALAVAAAAKVLPAPSPAALHPLPRPDTEGPGPAGAPLPASAAVAAAADVGMPAQNHGMCSVSDSLTLLSSAFRQSPSLILPNRGEAAQEFLERCTKQLQQLGVLVPAPPPQVGPKVVSGPGAGPAGWHGRRQYFFGPAAAAAAAAATAAARIIIGGPSTRRTRRHSRVLFFRSRRSDSMEDKSASRHGGAGKGHGSVAGGDGSHAPSSRAARDSVPSELDASGHRNQRKPSVSSHHDSGGGSQHAPPRAEEDPHARTSVAASLLNHWLQRTASTLLGTTAAQAGVDQPPASGSSHGAGGGAGSVACGSHGSPACSTQGGSGGGGGGLRAGARDFEEVRRLRHRSATAMALMPHTSGDEAAPAPLAGRSSAQQPRVDAGRGSSNLQDSEGSGRGAKGRRARFAEVPTAAAHGGGSAVQPNTSTAPPDATPAPAAEPGVWATLLRRLPRVGQRTDHPRRAGAAGSLATAGPVAITAPAAQHTAHVVISTTNGPAAVRGSQVASRKSGDWGAESSAFAGPGAAVAASRLHKSFSHARVGDGTDAAVAAAQPAPAAAALGGGGGAGSPPPTATSTLGARSPSFRRASSRSQLLAVPSPMSRFRAAGGPGAASDALGDTAASPSDELIGLPMPQCVSAAGPAPVVTVATAVTSASGVSFSSSRRGPVGAGSRRLLLAAVLGSASRRGLPASLQQPARAASDTAGSDDGDAADLRTRASIDGGDGDSAEGVPATGTGPADQQQERAPRPSWQQQLRRRLSLQPGQDGGATKQEAASGRSGSKSSRSRRSRSNSRSRSSSATLAVDGTRADSARTAVGPASVGPAASSAASSGPSRAARLLGLLGSGGRSSGSRPPTAAGTDRGLRHSQVSEAFGFPDISARPSHEHTSTQAGAAAASADRDNSTGATDGLAAAASRDATLAHQPELQKQQHTDAELLPLPAQEDQQQQQQQQPLVLARVPAALDSLPSAQELLRELLAAPVRLTAAEVAGGAGAGGGGGSAAGGDAEAKPAAATAAAAAGGGLFLCVLETSASLVIAGMGGDGTGTSAASEGERSGVDAPAGTLGSRPGSNHGLFGLRRKRWLKLGSAKKGSGRSVAPAAGKAALRLSPIAPGVAAGDGGAAGALGGGGAPPAAPNNN</sequence>
<feature type="compositionally biased region" description="Low complexity" evidence="1">
    <location>
        <begin position="1663"/>
        <end position="1673"/>
    </location>
</feature>
<feature type="region of interest" description="Disordered" evidence="1">
    <location>
        <begin position="859"/>
        <end position="885"/>
    </location>
</feature>
<dbReference type="OrthoDB" id="553305at2759"/>
<feature type="compositionally biased region" description="Low complexity" evidence="1">
    <location>
        <begin position="3121"/>
        <end position="3136"/>
    </location>
</feature>
<dbReference type="EMBL" id="JAEHOD010000073">
    <property type="protein sequence ID" value="KAG2431384.1"/>
    <property type="molecule type" value="Genomic_DNA"/>
</dbReference>
<feature type="signal peptide" evidence="2">
    <location>
        <begin position="1"/>
        <end position="24"/>
    </location>
</feature>